<evidence type="ECO:0000313" key="3">
    <source>
        <dbReference type="Proteomes" id="UP001552427"/>
    </source>
</evidence>
<accession>A0ABV3HE20</accession>
<gene>
    <name evidence="2" type="ORF">AB0K40_33230</name>
</gene>
<feature type="compositionally biased region" description="Low complexity" evidence="1">
    <location>
        <begin position="1"/>
        <end position="15"/>
    </location>
</feature>
<feature type="region of interest" description="Disordered" evidence="1">
    <location>
        <begin position="1"/>
        <end position="32"/>
    </location>
</feature>
<dbReference type="RefSeq" id="WP_364457318.1">
    <property type="nucleotide sequence ID" value="NZ_JBFARM010000011.1"/>
</dbReference>
<dbReference type="EMBL" id="JBFARM010000011">
    <property type="protein sequence ID" value="MEV4290395.1"/>
    <property type="molecule type" value="Genomic_DNA"/>
</dbReference>
<proteinExistence type="predicted"/>
<evidence type="ECO:0000256" key="1">
    <source>
        <dbReference type="SAM" id="MobiDB-lite"/>
    </source>
</evidence>
<comment type="caution">
    <text evidence="2">The sequence shown here is derived from an EMBL/GenBank/DDBJ whole genome shotgun (WGS) entry which is preliminary data.</text>
</comment>
<protein>
    <submittedName>
        <fullName evidence="2">Uncharacterized protein</fullName>
    </submittedName>
</protein>
<name>A0ABV3HE20_9ACTN</name>
<sequence>MRPSSSTGSATSTGGLPKADMTRKTTTPVGELSYRAPGFHLRDTTYTVLAAGGGKAIVRGSGRVNGTRDVTFEITAVDSGKPFDRTDQLRLRAWRKNGGLVYDNRRTGPPPTVTGIIRISGRN</sequence>
<dbReference type="Proteomes" id="UP001552427">
    <property type="component" value="Unassembled WGS sequence"/>
</dbReference>
<keyword evidence="3" id="KW-1185">Reference proteome</keyword>
<reference evidence="2 3" key="1">
    <citation type="submission" date="2024-06" db="EMBL/GenBank/DDBJ databases">
        <title>The Natural Products Discovery Center: Release of the First 8490 Sequenced Strains for Exploring Actinobacteria Biosynthetic Diversity.</title>
        <authorList>
            <person name="Kalkreuter E."/>
            <person name="Kautsar S.A."/>
            <person name="Yang D."/>
            <person name="Bader C.D."/>
            <person name="Teijaro C.N."/>
            <person name="Fluegel L."/>
            <person name="Davis C.M."/>
            <person name="Simpson J.R."/>
            <person name="Lauterbach L."/>
            <person name="Steele A.D."/>
            <person name="Gui C."/>
            <person name="Meng S."/>
            <person name="Li G."/>
            <person name="Viehrig K."/>
            <person name="Ye F."/>
            <person name="Su P."/>
            <person name="Kiefer A.F."/>
            <person name="Nichols A."/>
            <person name="Cepeda A.J."/>
            <person name="Yan W."/>
            <person name="Fan B."/>
            <person name="Jiang Y."/>
            <person name="Adhikari A."/>
            <person name="Zheng C.-J."/>
            <person name="Schuster L."/>
            <person name="Cowan T.M."/>
            <person name="Smanski M.J."/>
            <person name="Chevrette M.G."/>
            <person name="De Carvalho L.P.S."/>
            <person name="Shen B."/>
        </authorList>
    </citation>
    <scope>NUCLEOTIDE SEQUENCE [LARGE SCALE GENOMIC DNA]</scope>
    <source>
        <strain evidence="2 3">NPDC049574</strain>
    </source>
</reference>
<organism evidence="2 3">
    <name type="scientific">Nonomuraea bangladeshensis</name>
    <dbReference type="NCBI Taxonomy" id="404385"/>
    <lineage>
        <taxon>Bacteria</taxon>
        <taxon>Bacillati</taxon>
        <taxon>Actinomycetota</taxon>
        <taxon>Actinomycetes</taxon>
        <taxon>Streptosporangiales</taxon>
        <taxon>Streptosporangiaceae</taxon>
        <taxon>Nonomuraea</taxon>
    </lineage>
</organism>
<evidence type="ECO:0000313" key="2">
    <source>
        <dbReference type="EMBL" id="MEV4290395.1"/>
    </source>
</evidence>